<evidence type="ECO:0008006" key="4">
    <source>
        <dbReference type="Google" id="ProtNLM"/>
    </source>
</evidence>
<dbReference type="Gene3D" id="3.30.1490.480">
    <property type="entry name" value="Endolytic murein transglycosylase"/>
    <property type="match status" value="1"/>
</dbReference>
<dbReference type="Proteomes" id="UP000093514">
    <property type="component" value="Unassembled WGS sequence"/>
</dbReference>
<proteinExistence type="predicted"/>
<dbReference type="OrthoDB" id="9810667at2"/>
<dbReference type="RefSeq" id="WP_068716675.1">
    <property type="nucleotide sequence ID" value="NZ_LWDV01000008.1"/>
</dbReference>
<accession>A0A1C0A9Z4</accession>
<dbReference type="AlphaFoldDB" id="A0A1C0A9Z4"/>
<evidence type="ECO:0000313" key="2">
    <source>
        <dbReference type="EMBL" id="OCL27114.1"/>
    </source>
</evidence>
<evidence type="ECO:0000313" key="3">
    <source>
        <dbReference type="Proteomes" id="UP000093514"/>
    </source>
</evidence>
<evidence type="ECO:0000256" key="1">
    <source>
        <dbReference type="SAM" id="Coils"/>
    </source>
</evidence>
<dbReference type="EMBL" id="LWDV01000008">
    <property type="protein sequence ID" value="OCL27114.1"/>
    <property type="molecule type" value="Genomic_DNA"/>
</dbReference>
<name>A0A1C0A9Z4_9FIRM</name>
<organism evidence="2 3">
    <name type="scientific">Orenia metallireducens</name>
    <dbReference type="NCBI Taxonomy" id="1413210"/>
    <lineage>
        <taxon>Bacteria</taxon>
        <taxon>Bacillati</taxon>
        <taxon>Bacillota</taxon>
        <taxon>Clostridia</taxon>
        <taxon>Halanaerobiales</taxon>
        <taxon>Halobacteroidaceae</taxon>
        <taxon>Orenia</taxon>
    </lineage>
</organism>
<keyword evidence="3" id="KW-1185">Reference proteome</keyword>
<sequence length="277" mass="31399">MLRHTLLGIGITLVIMALVLSLDINLPGLNLQKETVITESEIIKEARKLGMTFPGESYSHEDISLERNFSLEGVVASLKEGNVKEEAEVEEIVDESLSVQDNNIAKEEVLVEEQLGEALEIEQVELQELSSETKKLEERDTSNDNSKEVIDPMIKEDKIEEVLKTEVEEKKDNDDSQEKLKEELTRQLKEQLKEELKKEIKEELERENKKVLVTIPKGISSREVATLLIHQGVIDDRNHFIAVADELELDTKIKAGTYSFQLPISVKEVLVQLTSIN</sequence>
<reference evidence="2 3" key="2">
    <citation type="submission" date="2016-08" db="EMBL/GenBank/DDBJ databases">
        <title>Orenia metallireducens sp. nov. strain Z6, a Novel Metal-reducing Firmicute from the Deep Subsurface.</title>
        <authorList>
            <person name="Maxim B.I."/>
            <person name="Kenneth K."/>
            <person name="Flynn T.M."/>
            <person name="Oloughlin E.J."/>
            <person name="Locke R.A."/>
            <person name="Weber J.R."/>
            <person name="Egan S.M."/>
            <person name="Mackie R.I."/>
            <person name="Cann I.K."/>
        </authorList>
    </citation>
    <scope>NUCLEOTIDE SEQUENCE [LARGE SCALE GENOMIC DNA]</scope>
    <source>
        <strain evidence="2 3">Z6</strain>
    </source>
</reference>
<feature type="coiled-coil region" evidence="1">
    <location>
        <begin position="112"/>
        <end position="139"/>
    </location>
</feature>
<feature type="coiled-coil region" evidence="1">
    <location>
        <begin position="167"/>
        <end position="210"/>
    </location>
</feature>
<keyword evidence="1" id="KW-0175">Coiled coil</keyword>
<reference evidence="3" key="1">
    <citation type="submission" date="2016-07" db="EMBL/GenBank/DDBJ databases">
        <authorList>
            <person name="Florea S."/>
            <person name="Webb J.S."/>
            <person name="Jaromczyk J."/>
            <person name="Schardl C.L."/>
        </authorList>
    </citation>
    <scope>NUCLEOTIDE SEQUENCE [LARGE SCALE GENOMIC DNA]</scope>
    <source>
        <strain evidence="3">Z6</strain>
    </source>
</reference>
<protein>
    <recommendedName>
        <fullName evidence="4">YceG-like family protein</fullName>
    </recommendedName>
</protein>
<comment type="caution">
    <text evidence="2">The sequence shown here is derived from an EMBL/GenBank/DDBJ whole genome shotgun (WGS) entry which is preliminary data.</text>
</comment>
<gene>
    <name evidence="2" type="ORF">U472_06435</name>
</gene>